<dbReference type="Proteomes" id="UP000000763">
    <property type="component" value="Chromosome 1"/>
</dbReference>
<keyword evidence="1" id="KW-0812">Transmembrane</keyword>
<dbReference type="EMBL" id="AP002540">
    <property type="protein sequence ID" value="BAD61121.1"/>
    <property type="molecule type" value="Genomic_DNA"/>
</dbReference>
<evidence type="ECO:0000313" key="2">
    <source>
        <dbReference type="EMBL" id="BAD61121.1"/>
    </source>
</evidence>
<reference evidence="4" key="2">
    <citation type="journal article" date="2005" name="Nature">
        <title>The map-based sequence of the rice genome.</title>
        <authorList>
            <consortium name="International rice genome sequencing project (IRGSP)"/>
            <person name="Matsumoto T."/>
            <person name="Wu J."/>
            <person name="Kanamori H."/>
            <person name="Katayose Y."/>
            <person name="Fujisawa M."/>
            <person name="Namiki N."/>
            <person name="Mizuno H."/>
            <person name="Yamamoto K."/>
            <person name="Antonio B.A."/>
            <person name="Baba T."/>
            <person name="Sakata K."/>
            <person name="Nagamura Y."/>
            <person name="Aoki H."/>
            <person name="Arikawa K."/>
            <person name="Arita K."/>
            <person name="Bito T."/>
            <person name="Chiden Y."/>
            <person name="Fujitsuka N."/>
            <person name="Fukunaka R."/>
            <person name="Hamada M."/>
            <person name="Harada C."/>
            <person name="Hayashi A."/>
            <person name="Hijishita S."/>
            <person name="Honda M."/>
            <person name="Hosokawa S."/>
            <person name="Ichikawa Y."/>
            <person name="Idonuma A."/>
            <person name="Iijima M."/>
            <person name="Ikeda M."/>
            <person name="Ikeno M."/>
            <person name="Ito K."/>
            <person name="Ito S."/>
            <person name="Ito T."/>
            <person name="Ito Y."/>
            <person name="Ito Y."/>
            <person name="Iwabuchi A."/>
            <person name="Kamiya K."/>
            <person name="Karasawa W."/>
            <person name="Kurita K."/>
            <person name="Katagiri S."/>
            <person name="Kikuta A."/>
            <person name="Kobayashi H."/>
            <person name="Kobayashi N."/>
            <person name="Machita K."/>
            <person name="Maehara T."/>
            <person name="Masukawa M."/>
            <person name="Mizubayashi T."/>
            <person name="Mukai Y."/>
            <person name="Nagasaki H."/>
            <person name="Nagata Y."/>
            <person name="Naito S."/>
            <person name="Nakashima M."/>
            <person name="Nakama Y."/>
            <person name="Nakamichi Y."/>
            <person name="Nakamura M."/>
            <person name="Meguro A."/>
            <person name="Negishi M."/>
            <person name="Ohta I."/>
            <person name="Ohta T."/>
            <person name="Okamoto M."/>
            <person name="Ono N."/>
            <person name="Saji S."/>
            <person name="Sakaguchi M."/>
            <person name="Sakai K."/>
            <person name="Shibata M."/>
            <person name="Shimokawa T."/>
            <person name="Song J."/>
            <person name="Takazaki Y."/>
            <person name="Terasawa K."/>
            <person name="Tsugane M."/>
            <person name="Tsuji K."/>
            <person name="Ueda S."/>
            <person name="Waki K."/>
            <person name="Yamagata H."/>
            <person name="Yamamoto M."/>
            <person name="Yamamoto S."/>
            <person name="Yamane H."/>
            <person name="Yoshiki S."/>
            <person name="Yoshihara R."/>
            <person name="Yukawa K."/>
            <person name="Zhong H."/>
            <person name="Yano M."/>
            <person name="Yuan Q."/>
            <person name="Ouyang S."/>
            <person name="Liu J."/>
            <person name="Jones K.M."/>
            <person name="Gansberger K."/>
            <person name="Moffat K."/>
            <person name="Hill J."/>
            <person name="Bera J."/>
            <person name="Fadrosh D."/>
            <person name="Jin S."/>
            <person name="Johri S."/>
            <person name="Kim M."/>
            <person name="Overton L."/>
            <person name="Reardon M."/>
            <person name="Tsitrin T."/>
            <person name="Vuong H."/>
            <person name="Weaver B."/>
            <person name="Ciecko A."/>
            <person name="Tallon L."/>
            <person name="Jackson J."/>
            <person name="Pai G."/>
            <person name="Aken S.V."/>
            <person name="Utterback T."/>
            <person name="Reidmuller S."/>
            <person name="Feldblyum T."/>
            <person name="Hsiao J."/>
            <person name="Zismann V."/>
            <person name="Iobst S."/>
            <person name="de Vazeille A.R."/>
            <person name="Buell C.R."/>
            <person name="Ying K."/>
            <person name="Li Y."/>
            <person name="Lu T."/>
            <person name="Huang Y."/>
            <person name="Zhao Q."/>
            <person name="Feng Q."/>
            <person name="Zhang L."/>
            <person name="Zhu J."/>
            <person name="Weng Q."/>
            <person name="Mu J."/>
            <person name="Lu Y."/>
            <person name="Fan D."/>
            <person name="Liu Y."/>
            <person name="Guan J."/>
            <person name="Zhang Y."/>
            <person name="Yu S."/>
            <person name="Liu X."/>
            <person name="Zhang Y."/>
            <person name="Hong G."/>
            <person name="Han B."/>
            <person name="Choisne N."/>
            <person name="Demange N."/>
            <person name="Orjeda G."/>
            <person name="Samain S."/>
            <person name="Cattolico L."/>
            <person name="Pelletier E."/>
            <person name="Couloux A."/>
            <person name="Segurens B."/>
            <person name="Wincker P."/>
            <person name="D'Hont A."/>
            <person name="Scarpelli C."/>
            <person name="Weissenbach J."/>
            <person name="Salanoubat M."/>
            <person name="Quetier F."/>
            <person name="Yu Y."/>
            <person name="Kim H.R."/>
            <person name="Rambo T."/>
            <person name="Currie J."/>
            <person name="Collura K."/>
            <person name="Luo M."/>
            <person name="Yang T."/>
            <person name="Ammiraju J.S.S."/>
            <person name="Engler F."/>
            <person name="Soderlund C."/>
            <person name="Wing R.A."/>
            <person name="Palmer L.E."/>
            <person name="de la Bastide M."/>
            <person name="Spiegel L."/>
            <person name="Nascimento L."/>
            <person name="Zutavern T."/>
            <person name="O'Shaughnessy A."/>
            <person name="Dike S."/>
            <person name="Dedhia N."/>
            <person name="Preston R."/>
            <person name="Balija V."/>
            <person name="McCombie W.R."/>
            <person name="Chow T."/>
            <person name="Chen H."/>
            <person name="Chung M."/>
            <person name="Chen C."/>
            <person name="Shaw J."/>
            <person name="Wu H."/>
            <person name="Hsiao K."/>
            <person name="Chao Y."/>
            <person name="Chu M."/>
            <person name="Cheng C."/>
            <person name="Hour A."/>
            <person name="Lee P."/>
            <person name="Lin S."/>
            <person name="Lin Y."/>
            <person name="Liou J."/>
            <person name="Liu S."/>
            <person name="Hsing Y."/>
            <person name="Raghuvanshi S."/>
            <person name="Mohanty A."/>
            <person name="Bharti A.K."/>
            <person name="Gaur A."/>
            <person name="Gupta V."/>
            <person name="Kumar D."/>
            <person name="Ravi V."/>
            <person name="Vij S."/>
            <person name="Kapur A."/>
            <person name="Khurana P."/>
            <person name="Khurana P."/>
            <person name="Khurana J.P."/>
            <person name="Tyagi A.K."/>
            <person name="Gaikwad K."/>
            <person name="Singh A."/>
            <person name="Dalal V."/>
            <person name="Srivastava S."/>
            <person name="Dixit A."/>
            <person name="Pal A.K."/>
            <person name="Ghazi I.A."/>
            <person name="Yadav M."/>
            <person name="Pandit A."/>
            <person name="Bhargava A."/>
            <person name="Sureshbabu K."/>
            <person name="Batra K."/>
            <person name="Sharma T.R."/>
            <person name="Mohapatra T."/>
            <person name="Singh N.K."/>
            <person name="Messing J."/>
            <person name="Nelson A.B."/>
            <person name="Fuks G."/>
            <person name="Kavchok S."/>
            <person name="Keizer G."/>
            <person name="Linton E."/>
            <person name="Llaca V."/>
            <person name="Song R."/>
            <person name="Tanyolac B."/>
            <person name="Young S."/>
            <person name="Ho-Il K."/>
            <person name="Hahn J.H."/>
            <person name="Sangsakoo G."/>
            <person name="Vanavichit A."/>
            <person name="de Mattos Luiz.A.T."/>
            <person name="Zimmer P.D."/>
            <person name="Malone G."/>
            <person name="Dellagostin O."/>
            <person name="de Oliveira A.C."/>
            <person name="Bevan M."/>
            <person name="Bancroft I."/>
            <person name="Minx P."/>
            <person name="Cordum H."/>
            <person name="Wilson R."/>
            <person name="Cheng Z."/>
            <person name="Jin W."/>
            <person name="Jiang J."/>
            <person name="Leong S.A."/>
            <person name="Iwama H."/>
            <person name="Gojobori T."/>
            <person name="Itoh T."/>
            <person name="Niimura Y."/>
            <person name="Fujii Y."/>
            <person name="Habara T."/>
            <person name="Sakai H."/>
            <person name="Sato Y."/>
            <person name="Wilson G."/>
            <person name="Kumar K."/>
            <person name="McCouch S."/>
            <person name="Juretic N."/>
            <person name="Hoen D."/>
            <person name="Wright S."/>
            <person name="Bruskiewich R."/>
            <person name="Bureau T."/>
            <person name="Miyao A."/>
            <person name="Hirochika H."/>
            <person name="Nishikawa T."/>
            <person name="Kadowaki K."/>
            <person name="Sugiura M."/>
            <person name="Burr B."/>
            <person name="Sasaki T."/>
        </authorList>
    </citation>
    <scope>NUCLEOTIDE SEQUENCE [LARGE SCALE GENOMIC DNA]</scope>
    <source>
        <strain evidence="4">cv. Nipponbare</strain>
    </source>
</reference>
<evidence type="ECO:0000313" key="4">
    <source>
        <dbReference type="Proteomes" id="UP000000763"/>
    </source>
</evidence>
<keyword evidence="1" id="KW-0472">Membrane</keyword>
<feature type="transmembrane region" description="Helical" evidence="1">
    <location>
        <begin position="355"/>
        <end position="375"/>
    </location>
</feature>
<keyword evidence="1" id="KW-1133">Transmembrane helix</keyword>
<reference evidence="3" key="1">
    <citation type="journal article" date="2002" name="Nature">
        <title>The genome sequence and structure of rice chromosome 1.</title>
        <authorList>
            <person name="Sasaki T."/>
            <person name="Matsumoto T."/>
            <person name="Yamamoto K."/>
            <person name="Sakata K."/>
            <person name="Baba T."/>
            <person name="Katayose Y."/>
            <person name="Wu J."/>
            <person name="Niimura Y."/>
            <person name="Cheng Z."/>
            <person name="Nagamura Y."/>
            <person name="Antonio B.A."/>
            <person name="Kanamori H."/>
            <person name="Hosokawa S."/>
            <person name="Masukawa M."/>
            <person name="Arikawa K."/>
            <person name="Chiden Y."/>
            <person name="Hayashi M."/>
            <person name="Okamoto M."/>
            <person name="Ando T."/>
            <person name="Aoki H."/>
            <person name="Arita K."/>
            <person name="Hamada M."/>
            <person name="Harada C."/>
            <person name="Hijishita S."/>
            <person name="Honda M."/>
            <person name="Ichikawa Y."/>
            <person name="Idonuma A."/>
            <person name="Iijima M."/>
            <person name="Ikeda M."/>
            <person name="Ikeno M."/>
            <person name="Itoh S."/>
            <person name="Itoh T."/>
            <person name="Itoh Y."/>
            <person name="Itoh Y."/>
            <person name="Iwabuchi A."/>
            <person name="Kamiya K."/>
            <person name="Karasawa W."/>
            <person name="Katagiri S."/>
            <person name="Kikuta A."/>
            <person name="Kobayashi N."/>
            <person name="Kono I."/>
            <person name="Machita K."/>
            <person name="Maehara T."/>
            <person name="Mizuno H."/>
            <person name="Mizubayashi T."/>
            <person name="Mukai Y."/>
            <person name="Nagasaki H."/>
            <person name="Nakashima M."/>
            <person name="Nakama Y."/>
            <person name="Nakamichi Y."/>
            <person name="Nakamura M."/>
            <person name="Namiki N."/>
            <person name="Negishi M."/>
            <person name="Ohta I."/>
            <person name="Ono N."/>
            <person name="Saji S."/>
            <person name="Sakai K."/>
            <person name="Shibata M."/>
            <person name="Shimokawa T."/>
            <person name="Shomura A."/>
            <person name="Song J."/>
            <person name="Takazaki Y."/>
            <person name="Terasawa K."/>
            <person name="Tsuji K."/>
            <person name="Waki K."/>
            <person name="Yamagata H."/>
            <person name="Yamane H."/>
            <person name="Yoshiki S."/>
            <person name="Yoshihara R."/>
            <person name="Yukawa K."/>
            <person name="Zhong H."/>
            <person name="Iwama H."/>
            <person name="Endo T."/>
            <person name="Ito H."/>
            <person name="Hahn J.H."/>
            <person name="Kim H.I."/>
            <person name="Eun M.Y."/>
            <person name="Yano M."/>
            <person name="Jiang J."/>
            <person name="Gojobori T."/>
        </authorList>
    </citation>
    <scope>NUCLEOTIDE SEQUENCE</scope>
</reference>
<evidence type="ECO:0000256" key="1">
    <source>
        <dbReference type="SAM" id="Phobius"/>
    </source>
</evidence>
<sequence length="468" mass="51355">MWVLVNVLNGEGFAVDRSLVPLSSLLFSARLQLHPQGRRAGEQQYDDLDSRTDLRLRNEDAASPTNSYTNLGAHIVRLKKRSWIDEDSLSVELNLLFSYCMSTHQNCQQAHPAPSSLAPGCPPLPPPVEQDNGSCRAVTDAIRMALQVERRLRVPPSIPPTSSGSSTTEREIEMTAQRDNGTISAYLAIWAYYVAIRQNRWAVTGVVRMTLQVERRLRAPPSIPPTSSVSSTMEHGIEMTAQCDNSRGLEPPPRLDMSLKVSNFFTKAKESNISDREAIAIMGTIDLTAAAVSFGCMGVKFNEEDHGDSNPAPHVLITLVHKAPSPLAPACPPLPPPVEQDNVLLVTLKNLGINFANYFAGAISTCLAIWAYYVAIRQNRWVVTGTVRMALQVERRSRASLSILPTSSGSSTTEREIEMTAQHDNGKGLEPPPPCLLVAWDSNSMMRIMEAPEPTVASPFEDCIAMEL</sequence>
<dbReference type="AlphaFoldDB" id="Q5ZDL9"/>
<name>Q5ZDL9_ORYSJ</name>
<dbReference type="EMBL" id="AP002872">
    <property type="protein sequence ID" value="BAD61264.1"/>
    <property type="molecule type" value="Genomic_DNA"/>
</dbReference>
<organism evidence="3">
    <name type="scientific">Oryza sativa subsp. japonica</name>
    <name type="common">Rice</name>
    <dbReference type="NCBI Taxonomy" id="39947"/>
    <lineage>
        <taxon>Eukaryota</taxon>
        <taxon>Viridiplantae</taxon>
        <taxon>Streptophyta</taxon>
        <taxon>Embryophyta</taxon>
        <taxon>Tracheophyta</taxon>
        <taxon>Spermatophyta</taxon>
        <taxon>Magnoliopsida</taxon>
        <taxon>Liliopsida</taxon>
        <taxon>Poales</taxon>
        <taxon>Poaceae</taxon>
        <taxon>BOP clade</taxon>
        <taxon>Oryzoideae</taxon>
        <taxon>Oryzeae</taxon>
        <taxon>Oryzinae</taxon>
        <taxon>Oryza</taxon>
        <taxon>Oryza sativa</taxon>
    </lineage>
</organism>
<reference evidence="4" key="3">
    <citation type="journal article" date="2008" name="Nucleic Acids Res.">
        <title>The rice annotation project database (RAP-DB): 2008 update.</title>
        <authorList>
            <consortium name="The rice annotation project (RAP)"/>
        </authorList>
    </citation>
    <scope>GENOME REANNOTATION</scope>
    <source>
        <strain evidence="4">cv. Nipponbare</strain>
    </source>
</reference>
<protein>
    <submittedName>
        <fullName evidence="3">Uncharacterized protein</fullName>
    </submittedName>
</protein>
<dbReference type="Proteomes" id="UP000817658">
    <property type="component" value="Chromosome 1"/>
</dbReference>
<evidence type="ECO:0000313" key="3">
    <source>
        <dbReference type="EMBL" id="BAD61264.1"/>
    </source>
</evidence>
<accession>Q5ZDL9</accession>
<gene>
    <name evidence="3" type="ORF">P0416D03.37</name>
    <name evidence="2" type="ORF">P0434B04.1</name>
</gene>
<proteinExistence type="predicted"/>